<dbReference type="Proteomes" id="UP001628156">
    <property type="component" value="Unassembled WGS sequence"/>
</dbReference>
<dbReference type="InterPro" id="IPR037238">
    <property type="entry name" value="YbiA-like_sf"/>
</dbReference>
<gene>
    <name evidence="2" type="ORF">ENUP19_0254G0030</name>
</gene>
<dbReference type="CDD" id="cd15457">
    <property type="entry name" value="NADAR"/>
    <property type="match status" value="1"/>
</dbReference>
<dbReference type="InterPro" id="IPR012816">
    <property type="entry name" value="NADAR"/>
</dbReference>
<feature type="domain" description="NADAR" evidence="1">
    <location>
        <begin position="35"/>
        <end position="191"/>
    </location>
</feature>
<reference evidence="2 3" key="1">
    <citation type="journal article" date="2019" name="PLoS Negl. Trop. Dis.">
        <title>Whole genome sequencing of Entamoeba nuttalli reveals mammalian host-related molecular signatures and a novel octapeptide-repeat surface protein.</title>
        <authorList>
            <person name="Tanaka M."/>
            <person name="Makiuchi T."/>
            <person name="Komiyama T."/>
            <person name="Shiina T."/>
            <person name="Osaki K."/>
            <person name="Tachibana H."/>
        </authorList>
    </citation>
    <scope>NUCLEOTIDE SEQUENCE [LARGE SCALE GENOMIC DNA]</scope>
    <source>
        <strain evidence="2 3">P19-061405</strain>
    </source>
</reference>
<dbReference type="NCBIfam" id="TIGR02464">
    <property type="entry name" value="ribofla_fusion"/>
    <property type="match status" value="1"/>
</dbReference>
<accession>A0ABQ0DRY7</accession>
<sequence>MMESIKERYEMVNHYSMKWLLEDIDINKQQHQYVYFWKPSVEEEVNKSCLGNWYPSEFDYDGIHYYFCEQFLMACKAKLFGDDEIFKLILDSRNPYEMKKLGKKVKGFNQEVWDEYKAAVMFEGGLAKFTQNPQLRRFLMETGDDVLVEASKLDAIWGIKMEESDERANDPHQWCGENILGFTLMSIRDYLLI</sequence>
<comment type="caution">
    <text evidence="2">The sequence shown here is derived from an EMBL/GenBank/DDBJ whole genome shotgun (WGS) entry which is preliminary data.</text>
</comment>
<evidence type="ECO:0000313" key="2">
    <source>
        <dbReference type="EMBL" id="GAB1225528.1"/>
    </source>
</evidence>
<name>A0ABQ0DRY7_9EUKA</name>
<dbReference type="Pfam" id="PF08719">
    <property type="entry name" value="NADAR"/>
    <property type="match status" value="1"/>
</dbReference>
<proteinExistence type="predicted"/>
<protein>
    <recommendedName>
        <fullName evidence="1">NADAR domain-containing protein</fullName>
    </recommendedName>
</protein>
<keyword evidence="3" id="KW-1185">Reference proteome</keyword>
<dbReference type="SUPFAM" id="SSF143990">
    <property type="entry name" value="YbiA-like"/>
    <property type="match status" value="1"/>
</dbReference>
<dbReference type="EMBL" id="BAAFRS010000254">
    <property type="protein sequence ID" value="GAB1225528.1"/>
    <property type="molecule type" value="Genomic_DNA"/>
</dbReference>
<dbReference type="Gene3D" id="1.10.357.40">
    <property type="entry name" value="YbiA-like"/>
    <property type="match status" value="1"/>
</dbReference>
<evidence type="ECO:0000313" key="3">
    <source>
        <dbReference type="Proteomes" id="UP001628156"/>
    </source>
</evidence>
<organism evidence="2 3">
    <name type="scientific">Entamoeba nuttalli</name>
    <dbReference type="NCBI Taxonomy" id="412467"/>
    <lineage>
        <taxon>Eukaryota</taxon>
        <taxon>Amoebozoa</taxon>
        <taxon>Evosea</taxon>
        <taxon>Archamoebae</taxon>
        <taxon>Mastigamoebida</taxon>
        <taxon>Entamoebidae</taxon>
        <taxon>Entamoeba</taxon>
    </lineage>
</organism>
<evidence type="ECO:0000259" key="1">
    <source>
        <dbReference type="Pfam" id="PF08719"/>
    </source>
</evidence>